<comment type="caution">
    <text evidence="1">The sequence shown here is derived from an EMBL/GenBank/DDBJ whole genome shotgun (WGS) entry which is preliminary data.</text>
</comment>
<dbReference type="EMBL" id="JABRWJ010000005">
    <property type="protein sequence ID" value="NRF68896.1"/>
    <property type="molecule type" value="Genomic_DNA"/>
</dbReference>
<evidence type="ECO:0000313" key="1">
    <source>
        <dbReference type="EMBL" id="NRF68896.1"/>
    </source>
</evidence>
<dbReference type="InterPro" id="IPR029060">
    <property type="entry name" value="PIN-like_dom_sf"/>
</dbReference>
<dbReference type="Proteomes" id="UP000737171">
    <property type="component" value="Unassembled WGS sequence"/>
</dbReference>
<organism evidence="1 2">
    <name type="scientific">Pseudaquabacterium terrae</name>
    <dbReference type="NCBI Taxonomy" id="2732868"/>
    <lineage>
        <taxon>Bacteria</taxon>
        <taxon>Pseudomonadati</taxon>
        <taxon>Pseudomonadota</taxon>
        <taxon>Betaproteobacteria</taxon>
        <taxon>Burkholderiales</taxon>
        <taxon>Sphaerotilaceae</taxon>
        <taxon>Pseudaquabacterium</taxon>
    </lineage>
</organism>
<accession>A0ABX2EJY1</accession>
<keyword evidence="2" id="KW-1185">Reference proteome</keyword>
<protein>
    <submittedName>
        <fullName evidence="1">PIN domain-containing protein</fullName>
    </submittedName>
</protein>
<sequence>MTAEPRRLLVDTGPLVAWIDAADGHHATVRAFMDRFEGELISTWPVLTEVCHLLPEHLVSKFVRWVGCGGMTMIDLPGSAAIVLADRMDKYADLPMDLADASLIWVAESTGVLDILTTDRRDFGIYRTERGKALRNALDAKAASGLRRRPTR</sequence>
<reference evidence="1 2" key="1">
    <citation type="submission" date="2020-05" db="EMBL/GenBank/DDBJ databases">
        <title>Aquincola sp. isolate from soil.</title>
        <authorList>
            <person name="Han J."/>
            <person name="Kim D.-U."/>
        </authorList>
    </citation>
    <scope>NUCLEOTIDE SEQUENCE [LARGE SCALE GENOMIC DNA]</scope>
    <source>
        <strain evidence="1 2">S2</strain>
    </source>
</reference>
<dbReference type="RefSeq" id="WP_173125040.1">
    <property type="nucleotide sequence ID" value="NZ_JABRWJ010000005.1"/>
</dbReference>
<proteinExistence type="predicted"/>
<evidence type="ECO:0000313" key="2">
    <source>
        <dbReference type="Proteomes" id="UP000737171"/>
    </source>
</evidence>
<dbReference type="SUPFAM" id="SSF88723">
    <property type="entry name" value="PIN domain-like"/>
    <property type="match status" value="1"/>
</dbReference>
<name>A0ABX2EJY1_9BURK</name>
<gene>
    <name evidence="1" type="ORF">HLB44_18035</name>
</gene>
<dbReference type="Gene3D" id="3.40.50.1010">
    <property type="entry name" value="5'-nuclease"/>
    <property type="match status" value="1"/>
</dbReference>